<dbReference type="Pfam" id="PF19700">
    <property type="entry name" value="DUF6198"/>
    <property type="match status" value="1"/>
</dbReference>
<feature type="transmembrane region" description="Helical" evidence="1">
    <location>
        <begin position="106"/>
        <end position="124"/>
    </location>
</feature>
<accession>A0A1H8E1R9</accession>
<keyword evidence="1" id="KW-0472">Membrane</keyword>
<protein>
    <recommendedName>
        <fullName evidence="4">Membrane protein YczE</fullName>
    </recommendedName>
</protein>
<feature type="transmembrane region" description="Helical" evidence="1">
    <location>
        <begin position="9"/>
        <end position="26"/>
    </location>
</feature>
<sequence length="199" mass="22245">MNSHTVRSLAYLTGLIIKSFGISLVIRSRLGTGAWDGFYVGMAGHFGLTVGSWLIILGIFLIFFNSFLIKSKPNFFPIITIFILGCCIDFWLHFLNFEPDGAESQVLIFWVGLLFTAVGISIYVQGQFALTPVDQLMYALSKRFGFSLMISKTIGECFALAFAFLLHGPIGLGTIIFTFLCGPLIQFLIPRIERMLFCR</sequence>
<dbReference type="EMBL" id="FOCQ01000006">
    <property type="protein sequence ID" value="SEN13541.1"/>
    <property type="molecule type" value="Genomic_DNA"/>
</dbReference>
<gene>
    <name evidence="2" type="ORF">SAMN05444955_10693</name>
</gene>
<organism evidence="2 3">
    <name type="scientific">Lihuaxuella thermophila</name>
    <dbReference type="NCBI Taxonomy" id="1173111"/>
    <lineage>
        <taxon>Bacteria</taxon>
        <taxon>Bacillati</taxon>
        <taxon>Bacillota</taxon>
        <taxon>Bacilli</taxon>
        <taxon>Bacillales</taxon>
        <taxon>Thermoactinomycetaceae</taxon>
        <taxon>Lihuaxuella</taxon>
    </lineage>
</organism>
<dbReference type="PANTHER" id="PTHR40078">
    <property type="entry name" value="INTEGRAL MEMBRANE PROTEIN-RELATED"/>
    <property type="match status" value="1"/>
</dbReference>
<feature type="transmembrane region" description="Helical" evidence="1">
    <location>
        <begin position="75"/>
        <end position="94"/>
    </location>
</feature>
<evidence type="ECO:0000256" key="1">
    <source>
        <dbReference type="SAM" id="Phobius"/>
    </source>
</evidence>
<evidence type="ECO:0000313" key="2">
    <source>
        <dbReference type="EMBL" id="SEN13541.1"/>
    </source>
</evidence>
<keyword evidence="1" id="KW-0812">Transmembrane</keyword>
<dbReference type="InterPro" id="IPR038750">
    <property type="entry name" value="YczE/YyaS-like"/>
</dbReference>
<dbReference type="STRING" id="1173111.SAMN05444955_10693"/>
<evidence type="ECO:0000313" key="3">
    <source>
        <dbReference type="Proteomes" id="UP000199695"/>
    </source>
</evidence>
<keyword evidence="3" id="KW-1185">Reference proteome</keyword>
<feature type="transmembrane region" description="Helical" evidence="1">
    <location>
        <begin position="170"/>
        <end position="189"/>
    </location>
</feature>
<dbReference type="PANTHER" id="PTHR40078:SF1">
    <property type="entry name" value="INTEGRAL MEMBRANE PROTEIN"/>
    <property type="match status" value="1"/>
</dbReference>
<name>A0A1H8E1R9_9BACL</name>
<feature type="transmembrane region" description="Helical" evidence="1">
    <location>
        <begin position="144"/>
        <end position="164"/>
    </location>
</feature>
<evidence type="ECO:0008006" key="4">
    <source>
        <dbReference type="Google" id="ProtNLM"/>
    </source>
</evidence>
<reference evidence="2 3" key="1">
    <citation type="submission" date="2016-10" db="EMBL/GenBank/DDBJ databases">
        <authorList>
            <person name="de Groot N.N."/>
        </authorList>
    </citation>
    <scope>NUCLEOTIDE SEQUENCE [LARGE SCALE GENOMIC DNA]</scope>
    <source>
        <strain evidence="2 3">DSM 46701</strain>
    </source>
</reference>
<keyword evidence="1" id="KW-1133">Transmembrane helix</keyword>
<dbReference type="Proteomes" id="UP000199695">
    <property type="component" value="Unassembled WGS sequence"/>
</dbReference>
<feature type="transmembrane region" description="Helical" evidence="1">
    <location>
        <begin position="38"/>
        <end position="63"/>
    </location>
</feature>
<dbReference type="AlphaFoldDB" id="A0A1H8E1R9"/>
<dbReference type="RefSeq" id="WP_089967189.1">
    <property type="nucleotide sequence ID" value="NZ_FOCQ01000006.1"/>
</dbReference>
<proteinExistence type="predicted"/>
<dbReference type="OrthoDB" id="1902994at2"/>